<evidence type="ECO:0000256" key="1">
    <source>
        <dbReference type="SAM" id="MobiDB-lite"/>
    </source>
</evidence>
<protein>
    <submittedName>
        <fullName evidence="2">Uncharacterized protein</fullName>
    </submittedName>
</protein>
<proteinExistence type="predicted"/>
<sequence>RVRAMPLLDFEPPKVDCYYITRSPWTVPAALEEELLADRSFRFQDDDESRHDDDRNEDIQGTDTGTNYYLYL</sequence>
<dbReference type="Proteomes" id="UP001206692">
    <property type="component" value="Unassembled WGS sequence"/>
</dbReference>
<keyword evidence="3" id="KW-1185">Reference proteome</keyword>
<accession>A0ABT1SV66</accession>
<reference evidence="2 3" key="1">
    <citation type="submission" date="2022-06" db="EMBL/GenBank/DDBJ databases">
        <title>Isolation of gut microbiota from human fecal samples.</title>
        <authorList>
            <person name="Pamer E.G."/>
            <person name="Barat B."/>
            <person name="Waligurski E."/>
            <person name="Medina S."/>
            <person name="Paddock L."/>
            <person name="Mostad J."/>
        </authorList>
    </citation>
    <scope>NUCLEOTIDE SEQUENCE [LARGE SCALE GENOMIC DNA]</scope>
    <source>
        <strain evidence="2 3">DFI.1.1</strain>
    </source>
</reference>
<dbReference type="EMBL" id="JANGEW010000223">
    <property type="protein sequence ID" value="MCQ5343767.1"/>
    <property type="molecule type" value="Genomic_DNA"/>
</dbReference>
<name>A0ABT1SV66_9FIRM</name>
<comment type="caution">
    <text evidence="2">The sequence shown here is derived from an EMBL/GenBank/DDBJ whole genome shotgun (WGS) entry which is preliminary data.</text>
</comment>
<feature type="non-terminal residue" evidence="2">
    <location>
        <position position="1"/>
    </location>
</feature>
<feature type="compositionally biased region" description="Basic and acidic residues" evidence="1">
    <location>
        <begin position="42"/>
        <end position="58"/>
    </location>
</feature>
<gene>
    <name evidence="2" type="ORF">NE675_12175</name>
</gene>
<evidence type="ECO:0000313" key="3">
    <source>
        <dbReference type="Proteomes" id="UP001206692"/>
    </source>
</evidence>
<evidence type="ECO:0000313" key="2">
    <source>
        <dbReference type="EMBL" id="MCQ5343767.1"/>
    </source>
</evidence>
<feature type="non-terminal residue" evidence="2">
    <location>
        <position position="72"/>
    </location>
</feature>
<feature type="region of interest" description="Disordered" evidence="1">
    <location>
        <begin position="42"/>
        <end position="66"/>
    </location>
</feature>
<organism evidence="2 3">
    <name type="scientific">Megasphaera massiliensis</name>
    <dbReference type="NCBI Taxonomy" id="1232428"/>
    <lineage>
        <taxon>Bacteria</taxon>
        <taxon>Bacillati</taxon>
        <taxon>Bacillota</taxon>
        <taxon>Negativicutes</taxon>
        <taxon>Veillonellales</taxon>
        <taxon>Veillonellaceae</taxon>
        <taxon>Megasphaera</taxon>
    </lineage>
</organism>